<keyword evidence="3 9" id="KW-0812">Transmembrane</keyword>
<comment type="catalytic activity">
    <reaction evidence="8">
        <text>[GlcNAc-(1-&gt;4)-Mur2Ac(oyl-L-Ala-gamma-D-Glu-L-Lys-D-Ala-D-Ala)](n)-di-trans,octa-cis-undecaprenyl diphosphate + beta-D-GlcNAc-(1-&gt;4)-Mur2Ac(oyl-L-Ala-gamma-D-Glu-L-Lys-D-Ala-D-Ala)-di-trans,octa-cis-undecaprenyl diphosphate = [GlcNAc-(1-&gt;4)-Mur2Ac(oyl-L-Ala-gamma-D-Glu-L-Lys-D-Ala-D-Ala)](n+1)-di-trans,octa-cis-undecaprenyl diphosphate + di-trans,octa-cis-undecaprenyl diphosphate + H(+)</text>
        <dbReference type="Rhea" id="RHEA:23708"/>
        <dbReference type="Rhea" id="RHEA-COMP:9602"/>
        <dbReference type="Rhea" id="RHEA-COMP:9603"/>
        <dbReference type="ChEBI" id="CHEBI:15378"/>
        <dbReference type="ChEBI" id="CHEBI:58405"/>
        <dbReference type="ChEBI" id="CHEBI:60033"/>
        <dbReference type="ChEBI" id="CHEBI:78435"/>
        <dbReference type="EC" id="2.4.99.28"/>
    </reaction>
</comment>
<comment type="caution">
    <text evidence="10">The sequence shown here is derived from an EMBL/GenBank/DDBJ whole genome shotgun (WGS) entry which is preliminary data.</text>
</comment>
<evidence type="ECO:0000256" key="3">
    <source>
        <dbReference type="ARBA" id="ARBA00022692"/>
    </source>
</evidence>
<keyword evidence="11" id="KW-1185">Reference proteome</keyword>
<evidence type="ECO:0000256" key="9">
    <source>
        <dbReference type="SAM" id="Phobius"/>
    </source>
</evidence>
<comment type="pathway">
    <text evidence="2">Cell wall biogenesis; peptidoglycan biosynthesis.</text>
</comment>
<feature type="transmembrane region" description="Helical" evidence="9">
    <location>
        <begin position="346"/>
        <end position="373"/>
    </location>
</feature>
<feature type="transmembrane region" description="Helical" evidence="9">
    <location>
        <begin position="149"/>
        <end position="166"/>
    </location>
</feature>
<keyword evidence="6 9" id="KW-0472">Membrane</keyword>
<evidence type="ECO:0000256" key="1">
    <source>
        <dbReference type="ARBA" id="ARBA00004141"/>
    </source>
</evidence>
<accession>A0A8J3R6X3</accession>
<dbReference type="InterPro" id="IPR011923">
    <property type="entry name" value="RodA/MrdB"/>
</dbReference>
<keyword evidence="4" id="KW-0133">Cell shape</keyword>
<dbReference type="GO" id="GO:0032153">
    <property type="term" value="C:cell division site"/>
    <property type="evidence" value="ECO:0007669"/>
    <property type="project" value="TreeGrafter"/>
</dbReference>
<dbReference type="InterPro" id="IPR018365">
    <property type="entry name" value="Cell_cycle_FtsW-rel_CS"/>
</dbReference>
<feature type="transmembrane region" description="Helical" evidence="9">
    <location>
        <begin position="81"/>
        <end position="98"/>
    </location>
</feature>
<feature type="transmembrane region" description="Helical" evidence="9">
    <location>
        <begin position="379"/>
        <end position="400"/>
    </location>
</feature>
<feature type="transmembrane region" description="Helical" evidence="9">
    <location>
        <begin position="200"/>
        <end position="216"/>
    </location>
</feature>
<reference evidence="10" key="1">
    <citation type="submission" date="2021-01" db="EMBL/GenBank/DDBJ databases">
        <title>Whole genome shotgun sequence of Sphaerimonospora thailandensis NBRC 107569.</title>
        <authorList>
            <person name="Komaki H."/>
            <person name="Tamura T."/>
        </authorList>
    </citation>
    <scope>NUCLEOTIDE SEQUENCE</scope>
    <source>
        <strain evidence="10">NBRC 107569</strain>
    </source>
</reference>
<evidence type="ECO:0000256" key="5">
    <source>
        <dbReference type="ARBA" id="ARBA00022989"/>
    </source>
</evidence>
<dbReference type="EMBL" id="BOOG01000011">
    <property type="protein sequence ID" value="GIH68931.1"/>
    <property type="molecule type" value="Genomic_DNA"/>
</dbReference>
<feature type="transmembrane region" description="Helical" evidence="9">
    <location>
        <begin position="178"/>
        <end position="194"/>
    </location>
</feature>
<dbReference type="EC" id="2.4.99.28" evidence="7"/>
<dbReference type="PROSITE" id="PS00428">
    <property type="entry name" value="FTSW_RODA_SPOVE"/>
    <property type="match status" value="1"/>
</dbReference>
<keyword evidence="5 9" id="KW-1133">Transmembrane helix</keyword>
<feature type="transmembrane region" description="Helical" evidence="9">
    <location>
        <begin position="223"/>
        <end position="241"/>
    </location>
</feature>
<dbReference type="PANTHER" id="PTHR30474">
    <property type="entry name" value="CELL CYCLE PROTEIN"/>
    <property type="match status" value="1"/>
</dbReference>
<comment type="subcellular location">
    <subcellularLocation>
        <location evidence="1">Membrane</location>
        <topology evidence="1">Multi-pass membrane protein</topology>
    </subcellularLocation>
</comment>
<evidence type="ECO:0000313" key="10">
    <source>
        <dbReference type="EMBL" id="GIH68931.1"/>
    </source>
</evidence>
<feature type="transmembrane region" description="Helical" evidence="9">
    <location>
        <begin position="49"/>
        <end position="69"/>
    </location>
</feature>
<dbReference type="AlphaFoldDB" id="A0A8J3R6X3"/>
<name>A0A8J3R6X3_9ACTN</name>
<evidence type="ECO:0000313" key="11">
    <source>
        <dbReference type="Proteomes" id="UP000610966"/>
    </source>
</evidence>
<sequence length="408" mass="43394">MTIPRPLATRPPLGRAASRRPLWRRVLSRRVLSRRADAHMARRSAAASLDWWVTIPAAVLCGIGLLLVWSATRNEPDSSLLTRQALSVGLGLALMWLVSRRDPRVLRAYVPVLYLIALAGLVAVLTPLGRTVNGSHAWIFLGSGLQFQPSEFAKIALILALAAALGELREGERRPGRGAVLLALALAGLPIGLIMFQPDYGTILVFAAISAGMILVSGAPKRWLAGLAAAGGLAVLLVWLLDLVQPYQIQRLMVLTDPDADPMGLGYNATQARIAVGSGGLLGKGLFQGEQTAGHFVPEQHTDFIFTVAGEELGFLGCAFIVLLMLFLLWRGLLIAARSATPYGTVLAGGVVCWLAFQTFVNVGMTIGLLPITGLPLPFVSYGGSATISTLTAVGFLSTVRRRTALPG</sequence>
<dbReference type="InterPro" id="IPR001182">
    <property type="entry name" value="FtsW/RodA"/>
</dbReference>
<dbReference type="NCBIfam" id="TIGR02210">
    <property type="entry name" value="rodA_shape"/>
    <property type="match status" value="1"/>
</dbReference>
<organism evidence="10 11">
    <name type="scientific">Sphaerimonospora thailandensis</name>
    <dbReference type="NCBI Taxonomy" id="795644"/>
    <lineage>
        <taxon>Bacteria</taxon>
        <taxon>Bacillati</taxon>
        <taxon>Actinomycetota</taxon>
        <taxon>Actinomycetes</taxon>
        <taxon>Streptosporangiales</taxon>
        <taxon>Streptosporangiaceae</taxon>
        <taxon>Sphaerimonospora</taxon>
    </lineage>
</organism>
<protein>
    <recommendedName>
        <fullName evidence="7">peptidoglycan glycosyltransferase</fullName>
        <ecNumber evidence="7">2.4.99.28</ecNumber>
    </recommendedName>
</protein>
<feature type="transmembrane region" description="Helical" evidence="9">
    <location>
        <begin position="313"/>
        <end position="334"/>
    </location>
</feature>
<evidence type="ECO:0000256" key="2">
    <source>
        <dbReference type="ARBA" id="ARBA00004752"/>
    </source>
</evidence>
<feature type="transmembrane region" description="Helical" evidence="9">
    <location>
        <begin position="110"/>
        <end position="129"/>
    </location>
</feature>
<evidence type="ECO:0000256" key="7">
    <source>
        <dbReference type="ARBA" id="ARBA00044770"/>
    </source>
</evidence>
<dbReference type="Pfam" id="PF01098">
    <property type="entry name" value="FTSW_RODA_SPOVE"/>
    <property type="match status" value="1"/>
</dbReference>
<evidence type="ECO:0000256" key="6">
    <source>
        <dbReference type="ARBA" id="ARBA00023136"/>
    </source>
</evidence>
<dbReference type="GO" id="GO:0008360">
    <property type="term" value="P:regulation of cell shape"/>
    <property type="evidence" value="ECO:0007669"/>
    <property type="project" value="UniProtKB-KW"/>
</dbReference>
<dbReference type="GO" id="GO:0051301">
    <property type="term" value="P:cell division"/>
    <property type="evidence" value="ECO:0007669"/>
    <property type="project" value="InterPro"/>
</dbReference>
<gene>
    <name evidence="10" type="ORF">Mth01_11840</name>
</gene>
<dbReference type="RefSeq" id="WP_239089400.1">
    <property type="nucleotide sequence ID" value="NZ_BOOG01000011.1"/>
</dbReference>
<proteinExistence type="predicted"/>
<evidence type="ECO:0000256" key="4">
    <source>
        <dbReference type="ARBA" id="ARBA00022960"/>
    </source>
</evidence>
<dbReference type="GO" id="GO:0005886">
    <property type="term" value="C:plasma membrane"/>
    <property type="evidence" value="ECO:0007669"/>
    <property type="project" value="TreeGrafter"/>
</dbReference>
<dbReference type="PANTHER" id="PTHR30474:SF14">
    <property type="entry name" value="CELL CYCLE PROTEIN"/>
    <property type="match status" value="1"/>
</dbReference>
<dbReference type="GO" id="GO:0008955">
    <property type="term" value="F:peptidoglycan glycosyltransferase activity"/>
    <property type="evidence" value="ECO:0007669"/>
    <property type="project" value="UniProtKB-EC"/>
</dbReference>
<evidence type="ECO:0000256" key="8">
    <source>
        <dbReference type="ARBA" id="ARBA00049902"/>
    </source>
</evidence>
<dbReference type="GO" id="GO:0015648">
    <property type="term" value="F:lipid-linked peptidoglycan transporter activity"/>
    <property type="evidence" value="ECO:0007669"/>
    <property type="project" value="TreeGrafter"/>
</dbReference>
<dbReference type="Proteomes" id="UP000610966">
    <property type="component" value="Unassembled WGS sequence"/>
</dbReference>